<protein>
    <submittedName>
        <fullName evidence="2">Uncharacterized protein</fullName>
    </submittedName>
</protein>
<feature type="region of interest" description="Disordered" evidence="1">
    <location>
        <begin position="124"/>
        <end position="143"/>
    </location>
</feature>
<sequence length="161" mass="18253">MKHNFYISRLAKINELKASVEREFFQMPINILSSFSNSICQFYQQSLENNGQQFGHFLVCLLQPLGRSGLVVRCRPRSRKVTARNPIPLEIRRVLGLLRAKLYAGMVRKLGEGVLAQALSSSSERGSKLRGPSHNTPRVASKRDVTITKLQPLRLFPKSNF</sequence>
<accession>A0A4Y2BIU0</accession>
<dbReference type="AlphaFoldDB" id="A0A4Y2BIU0"/>
<proteinExistence type="predicted"/>
<evidence type="ECO:0000313" key="3">
    <source>
        <dbReference type="Proteomes" id="UP000499080"/>
    </source>
</evidence>
<name>A0A4Y2BIU0_ARAVE</name>
<dbReference type="Proteomes" id="UP000499080">
    <property type="component" value="Unassembled WGS sequence"/>
</dbReference>
<evidence type="ECO:0000313" key="2">
    <source>
        <dbReference type="EMBL" id="GBL91499.1"/>
    </source>
</evidence>
<evidence type="ECO:0000256" key="1">
    <source>
        <dbReference type="SAM" id="MobiDB-lite"/>
    </source>
</evidence>
<reference evidence="2 3" key="1">
    <citation type="journal article" date="2019" name="Sci. Rep.">
        <title>Orb-weaving spider Araneus ventricosus genome elucidates the spidroin gene catalogue.</title>
        <authorList>
            <person name="Kono N."/>
            <person name="Nakamura H."/>
            <person name="Ohtoshi R."/>
            <person name="Moran D.A.P."/>
            <person name="Shinohara A."/>
            <person name="Yoshida Y."/>
            <person name="Fujiwara M."/>
            <person name="Mori M."/>
            <person name="Tomita M."/>
            <person name="Arakawa K."/>
        </authorList>
    </citation>
    <scope>NUCLEOTIDE SEQUENCE [LARGE SCALE GENOMIC DNA]</scope>
</reference>
<gene>
    <name evidence="2" type="ORF">AVEN_136968_1</name>
</gene>
<organism evidence="2 3">
    <name type="scientific">Araneus ventricosus</name>
    <name type="common">Orbweaver spider</name>
    <name type="synonym">Epeira ventricosa</name>
    <dbReference type="NCBI Taxonomy" id="182803"/>
    <lineage>
        <taxon>Eukaryota</taxon>
        <taxon>Metazoa</taxon>
        <taxon>Ecdysozoa</taxon>
        <taxon>Arthropoda</taxon>
        <taxon>Chelicerata</taxon>
        <taxon>Arachnida</taxon>
        <taxon>Araneae</taxon>
        <taxon>Araneomorphae</taxon>
        <taxon>Entelegynae</taxon>
        <taxon>Araneoidea</taxon>
        <taxon>Araneidae</taxon>
        <taxon>Araneus</taxon>
    </lineage>
</organism>
<dbReference type="EMBL" id="BGPR01000079">
    <property type="protein sequence ID" value="GBL91499.1"/>
    <property type="molecule type" value="Genomic_DNA"/>
</dbReference>
<comment type="caution">
    <text evidence="2">The sequence shown here is derived from an EMBL/GenBank/DDBJ whole genome shotgun (WGS) entry which is preliminary data.</text>
</comment>
<keyword evidence="3" id="KW-1185">Reference proteome</keyword>